<name>A0A078MF40_9BACL</name>
<proteinExistence type="predicted"/>
<organism evidence="1">
    <name type="scientific">Metalysinibacillus saudimassiliensis</name>
    <dbReference type="NCBI Taxonomy" id="1461583"/>
    <lineage>
        <taxon>Bacteria</taxon>
        <taxon>Bacillati</taxon>
        <taxon>Bacillota</taxon>
        <taxon>Bacilli</taxon>
        <taxon>Bacillales</taxon>
        <taxon>Caryophanaceae</taxon>
        <taxon>Metalysinibacillus</taxon>
    </lineage>
</organism>
<dbReference type="SUPFAM" id="SSF48452">
    <property type="entry name" value="TPR-like"/>
    <property type="match status" value="1"/>
</dbReference>
<protein>
    <submittedName>
        <fullName evidence="1">Uncharacterized protein</fullName>
    </submittedName>
</protein>
<accession>A0A078MF40</accession>
<evidence type="ECO:0000313" key="1">
    <source>
        <dbReference type="EMBL" id="CEA05933.1"/>
    </source>
</evidence>
<dbReference type="AlphaFoldDB" id="A0A078MF40"/>
<dbReference type="Gene3D" id="1.25.40.10">
    <property type="entry name" value="Tetratricopeptide repeat domain"/>
    <property type="match status" value="1"/>
</dbReference>
<dbReference type="InterPro" id="IPR011990">
    <property type="entry name" value="TPR-like_helical_dom_sf"/>
</dbReference>
<reference evidence="1" key="1">
    <citation type="submission" date="2014-07" db="EMBL/GenBank/DDBJ databases">
        <authorList>
            <person name="Urmite Genomes Urmite Genomes"/>
        </authorList>
    </citation>
    <scope>NUCLEOTIDE SEQUENCE</scope>
    <source>
        <strain evidence="1">13S34_air</strain>
    </source>
</reference>
<sequence length="454" mass="52404">MTVITNQISHLAFLYRNYMYDDIVEYATVTLQLALEKERYKEALTCYEYLAGAYHDLGRNQAFSDIMVDYEKICLAHGGRKSKMNFYVWLSRMHLVAQNHQPAIEAGQKAIAYGHYFKNYRVVCINLGNLAWQYTALGNFEQARVCARLGQYYSDKHLADEPDATMRMNIGILFYLANAVKYVSFAELKRDTLALMVGEDTFYHGQLALFEGILLARMEQTKQAAKMLSYALNIFETQNNIEYGYITLRYIEANHMTAHVSKYATCLALIGEQARQGQLASYSTKLATSDLMQPYHKQYFSNIVSSILFATHQQMSPIYLDYTENNRSLFCIAWHFNTSDILTTYGVRYERQHCHRLLNELIQIVEAHPIRVTTTDFNQGIILADFEDFSRVETMLIVIEAHFSSLALYNEQTSGVSIHFGVTTNETNVPYEKAVVRAEDLMYYAKTKKQLYMK</sequence>
<dbReference type="EMBL" id="LN483080">
    <property type="protein sequence ID" value="CEA05933.1"/>
    <property type="molecule type" value="Genomic_DNA"/>
</dbReference>
<dbReference type="HOGENOM" id="CLU_602436_0_0_9"/>
<gene>
    <name evidence="1" type="ORF">BN1050_02721</name>
</gene>
<dbReference type="PATRIC" id="fig|1461583.4.peg.2614"/>